<evidence type="ECO:0000313" key="3">
    <source>
        <dbReference type="Proteomes" id="UP000029738"/>
    </source>
</evidence>
<gene>
    <name evidence="2" type="ORF">DA73_0237945</name>
    <name evidence="1" type="ORF">DA73_0400032105</name>
</gene>
<evidence type="ECO:0000313" key="2">
    <source>
        <dbReference type="EMBL" id="KIE06998.1"/>
    </source>
</evidence>
<reference evidence="1" key="2">
    <citation type="submission" date="2019-11" db="EMBL/GenBank/DDBJ databases">
        <title>Improved Assembly of Tolypothrix boutellei genome.</title>
        <authorList>
            <person name="Sarangi A.N."/>
            <person name="Mukherjee M."/>
            <person name="Ghosh S."/>
            <person name="Singh D."/>
            <person name="Das A."/>
            <person name="Kant S."/>
            <person name="Prusty A."/>
            <person name="Tripathy S."/>
        </authorList>
    </citation>
    <scope>NUCLEOTIDE SEQUENCE</scope>
    <source>
        <strain evidence="1">VB521301</strain>
    </source>
</reference>
<sequence length="60" mass="6808">MRASQFEQNADDWKSRLHKQSLPAQASIKSTCADLLRKSAQIPTDTKLYDCDWALLALEV</sequence>
<evidence type="ECO:0000313" key="1">
    <source>
        <dbReference type="EMBL" id="KAF3889599.1"/>
    </source>
</evidence>
<name>A0A0C1QT14_9CYAN</name>
<dbReference type="AlphaFoldDB" id="A0A0C1QT14"/>
<organism evidence="2">
    <name type="scientific">Tolypothrix bouteillei VB521301</name>
    <dbReference type="NCBI Taxonomy" id="1479485"/>
    <lineage>
        <taxon>Bacteria</taxon>
        <taxon>Bacillati</taxon>
        <taxon>Cyanobacteriota</taxon>
        <taxon>Cyanophyceae</taxon>
        <taxon>Nostocales</taxon>
        <taxon>Tolypothrichaceae</taxon>
        <taxon>Tolypothrix</taxon>
    </lineage>
</organism>
<dbReference type="EMBL" id="JHEG04000001">
    <property type="protein sequence ID" value="KAF3889599.1"/>
    <property type="molecule type" value="Genomic_DNA"/>
</dbReference>
<dbReference type="EMBL" id="JHEG02000059">
    <property type="protein sequence ID" value="KIE06998.1"/>
    <property type="molecule type" value="Genomic_DNA"/>
</dbReference>
<protein>
    <submittedName>
        <fullName evidence="2">Uncharacterized protein</fullName>
    </submittedName>
</protein>
<dbReference type="STRING" id="1479485.DA73_0237945"/>
<dbReference type="RefSeq" id="WP_038074228.1">
    <property type="nucleotide sequence ID" value="NZ_JHEG04000001.1"/>
</dbReference>
<keyword evidence="3" id="KW-1185">Reference proteome</keyword>
<dbReference type="Proteomes" id="UP000029738">
    <property type="component" value="Unassembled WGS sequence"/>
</dbReference>
<comment type="caution">
    <text evidence="2">The sequence shown here is derived from an EMBL/GenBank/DDBJ whole genome shotgun (WGS) entry which is preliminary data.</text>
</comment>
<accession>A0A0C1QT14</accession>
<reference evidence="2" key="1">
    <citation type="journal article" date="2015" name="Genome Announc.">
        <title>Draft Genome Sequence of Tolypothrix boutellei Strain VB521301.</title>
        <authorList>
            <person name="Chandrababunaidu M.M."/>
            <person name="Singh D."/>
            <person name="Sen D."/>
            <person name="Bhan S."/>
            <person name="Das S."/>
            <person name="Gupta A."/>
            <person name="Adhikary S.P."/>
            <person name="Tripathy S."/>
        </authorList>
    </citation>
    <scope>NUCLEOTIDE SEQUENCE</scope>
    <source>
        <strain evidence="2">VB521301</strain>
    </source>
</reference>
<proteinExistence type="predicted"/>